<keyword evidence="1" id="KW-1133">Transmembrane helix</keyword>
<dbReference type="RefSeq" id="WP_058496522.1">
    <property type="nucleotide sequence ID" value="NZ_CAAAIU010000001.1"/>
</dbReference>
<dbReference type="EMBL" id="LNXY01000027">
    <property type="protein sequence ID" value="KTC85931.1"/>
    <property type="molecule type" value="Genomic_DNA"/>
</dbReference>
<keyword evidence="1" id="KW-0812">Transmembrane</keyword>
<gene>
    <name evidence="2" type="ORF">Ldro_2256</name>
</gene>
<keyword evidence="3" id="KW-1185">Reference proteome</keyword>
<name>A0A0W0SRG5_9GAMM</name>
<keyword evidence="1" id="KW-0472">Membrane</keyword>
<accession>A0A0W0SRG5</accession>
<dbReference type="OrthoDB" id="9931430at2"/>
<sequence>MSAELDAMTIPAFIKMPRAGQHIFLDKIKISELKSNLPLLRKFVALKVLMEARSAVKDKSSFNLTAQFRNFLASFGVDELKLHADRGISDKRTNYPEEYRDGELAKNGYRLFHISDMGHRIWTRKFFNIGIDNYDNIVTQKVKVKGRLNKAPKSYVEDLETWQSLNKYDLEAVFAAIKEESSYENSFGYDLFCAAMFCANGLLLLNYLCATELNLGIGLLLIPFVLTLNLAIYAVTLPPALTFIAIEYCLVNPIKWVVNATTPDQYQAFIEEVTSAVEGEENDDRSSVMTYQN</sequence>
<feature type="transmembrane region" description="Helical" evidence="1">
    <location>
        <begin position="215"/>
        <end position="235"/>
    </location>
</feature>
<organism evidence="2 3">
    <name type="scientific">Legionella drozanskii LLAP-1</name>
    <dbReference type="NCBI Taxonomy" id="1212489"/>
    <lineage>
        <taxon>Bacteria</taxon>
        <taxon>Pseudomonadati</taxon>
        <taxon>Pseudomonadota</taxon>
        <taxon>Gammaproteobacteria</taxon>
        <taxon>Legionellales</taxon>
        <taxon>Legionellaceae</taxon>
        <taxon>Legionella</taxon>
    </lineage>
</organism>
<dbReference type="Proteomes" id="UP000054736">
    <property type="component" value="Unassembled WGS sequence"/>
</dbReference>
<proteinExistence type="predicted"/>
<dbReference type="PATRIC" id="fig|1212489.4.peg.2381"/>
<dbReference type="AlphaFoldDB" id="A0A0W0SRG5"/>
<evidence type="ECO:0000313" key="3">
    <source>
        <dbReference type="Proteomes" id="UP000054736"/>
    </source>
</evidence>
<evidence type="ECO:0000313" key="2">
    <source>
        <dbReference type="EMBL" id="KTC85931.1"/>
    </source>
</evidence>
<feature type="transmembrane region" description="Helical" evidence="1">
    <location>
        <begin position="187"/>
        <end position="208"/>
    </location>
</feature>
<comment type="caution">
    <text evidence="2">The sequence shown here is derived from an EMBL/GenBank/DDBJ whole genome shotgun (WGS) entry which is preliminary data.</text>
</comment>
<evidence type="ECO:0000256" key="1">
    <source>
        <dbReference type="SAM" id="Phobius"/>
    </source>
</evidence>
<protein>
    <submittedName>
        <fullName evidence="2">Uncharacterized protein</fullName>
    </submittedName>
</protein>
<reference evidence="2 3" key="1">
    <citation type="submission" date="2015-11" db="EMBL/GenBank/DDBJ databases">
        <title>Genomic analysis of 38 Legionella species identifies large and diverse effector repertoires.</title>
        <authorList>
            <person name="Burstein D."/>
            <person name="Amaro F."/>
            <person name="Zusman T."/>
            <person name="Lifshitz Z."/>
            <person name="Cohen O."/>
            <person name="Gilbert J.A."/>
            <person name="Pupko T."/>
            <person name="Shuman H.A."/>
            <person name="Segal G."/>
        </authorList>
    </citation>
    <scope>NUCLEOTIDE SEQUENCE [LARGE SCALE GENOMIC DNA]</scope>
    <source>
        <strain evidence="2 3">ATCC 700990</strain>
    </source>
</reference>